<keyword evidence="8 10" id="KW-0342">GTP-binding</keyword>
<dbReference type="FunFam" id="2.40.30.10:FF:000007">
    <property type="entry name" value="Translation initiation factor IF-2"/>
    <property type="match status" value="1"/>
</dbReference>
<keyword evidence="7 10" id="KW-0648">Protein biosynthesis</keyword>
<dbReference type="PROSITE" id="PS51722">
    <property type="entry name" value="G_TR_2"/>
    <property type="match status" value="1"/>
</dbReference>
<feature type="domain" description="Tr-type G" evidence="14">
    <location>
        <begin position="471"/>
        <end position="640"/>
    </location>
</feature>
<dbReference type="AlphaFoldDB" id="A0A1Q9JEZ6"/>
<evidence type="ECO:0000256" key="3">
    <source>
        <dbReference type="ARBA" id="ARBA00020675"/>
    </source>
</evidence>
<evidence type="ECO:0000313" key="15">
    <source>
        <dbReference type="EMBL" id="OLR54707.1"/>
    </source>
</evidence>
<name>A0A1Q9JEZ6_9FIRM</name>
<dbReference type="NCBIfam" id="TIGR00487">
    <property type="entry name" value="IF-2"/>
    <property type="match status" value="1"/>
</dbReference>
<feature type="compositionally biased region" description="Basic and acidic residues" evidence="13">
    <location>
        <begin position="332"/>
        <end position="364"/>
    </location>
</feature>
<comment type="subcellular location">
    <subcellularLocation>
        <location evidence="1 10 12">Cytoplasm</location>
    </subcellularLocation>
</comment>
<dbReference type="Pfam" id="PF04760">
    <property type="entry name" value="IF2_N"/>
    <property type="match status" value="2"/>
</dbReference>
<evidence type="ECO:0000256" key="10">
    <source>
        <dbReference type="HAMAP-Rule" id="MF_00100"/>
    </source>
</evidence>
<feature type="compositionally biased region" description="Basic and acidic residues" evidence="13">
    <location>
        <begin position="170"/>
        <end position="229"/>
    </location>
</feature>
<dbReference type="InterPro" id="IPR015760">
    <property type="entry name" value="TIF_IF2"/>
</dbReference>
<dbReference type="Proteomes" id="UP000187404">
    <property type="component" value="Unassembled WGS sequence"/>
</dbReference>
<evidence type="ECO:0000256" key="1">
    <source>
        <dbReference type="ARBA" id="ARBA00004496"/>
    </source>
</evidence>
<feature type="binding site" evidence="10">
    <location>
        <begin position="526"/>
        <end position="530"/>
    </location>
    <ligand>
        <name>GTP</name>
        <dbReference type="ChEBI" id="CHEBI:37565"/>
    </ligand>
</feature>
<evidence type="ECO:0000256" key="13">
    <source>
        <dbReference type="SAM" id="MobiDB-lite"/>
    </source>
</evidence>
<dbReference type="Pfam" id="PF22042">
    <property type="entry name" value="EF-G_D2"/>
    <property type="match status" value="1"/>
</dbReference>
<dbReference type="SUPFAM" id="SSF52156">
    <property type="entry name" value="Initiation factor IF2/eIF5b, domain 3"/>
    <property type="match status" value="1"/>
</dbReference>
<dbReference type="Gene3D" id="2.40.30.10">
    <property type="entry name" value="Translation factors"/>
    <property type="match status" value="2"/>
</dbReference>
<feature type="binding site" evidence="10">
    <location>
        <begin position="580"/>
        <end position="583"/>
    </location>
    <ligand>
        <name>GTP</name>
        <dbReference type="ChEBI" id="CHEBI:37565"/>
    </ligand>
</feature>
<comment type="function">
    <text evidence="9 10 11">One of the essential components for the initiation of protein synthesis. Protects formylmethionyl-tRNA from spontaneous hydrolysis and promotes its binding to the 30S ribosomal subunits. Also involved in the hydrolysis of GTP during the formation of the 70S ribosomal complex.</text>
</comment>
<dbReference type="GO" id="GO:0005525">
    <property type="term" value="F:GTP binding"/>
    <property type="evidence" value="ECO:0007669"/>
    <property type="project" value="UniProtKB-KW"/>
</dbReference>
<dbReference type="InterPro" id="IPR036925">
    <property type="entry name" value="TIF_IF2_dom3_sf"/>
</dbReference>
<accession>A0A1Q9JEZ6</accession>
<feature type="compositionally biased region" description="Basic and acidic residues" evidence="13">
    <location>
        <begin position="92"/>
        <end position="105"/>
    </location>
</feature>
<feature type="compositionally biased region" description="Basic and acidic residues" evidence="13">
    <location>
        <begin position="238"/>
        <end position="277"/>
    </location>
</feature>
<dbReference type="OrthoDB" id="9811804at2"/>
<feature type="compositionally biased region" description="Low complexity" evidence="13">
    <location>
        <begin position="153"/>
        <end position="169"/>
    </location>
</feature>
<dbReference type="PANTHER" id="PTHR43381">
    <property type="entry name" value="TRANSLATION INITIATION FACTOR IF-2-RELATED"/>
    <property type="match status" value="1"/>
</dbReference>
<dbReference type="Gene3D" id="3.40.50.10050">
    <property type="entry name" value="Translation initiation factor IF- 2, domain 3"/>
    <property type="match status" value="1"/>
</dbReference>
<dbReference type="GO" id="GO:0003743">
    <property type="term" value="F:translation initiation factor activity"/>
    <property type="evidence" value="ECO:0007669"/>
    <property type="project" value="UniProtKB-UniRule"/>
</dbReference>
<dbReference type="FunFam" id="2.40.30.10:FF:000008">
    <property type="entry name" value="Translation initiation factor IF-2"/>
    <property type="match status" value="1"/>
</dbReference>
<keyword evidence="16" id="KW-1185">Reference proteome</keyword>
<dbReference type="InterPro" id="IPR005225">
    <property type="entry name" value="Small_GTP-bd"/>
</dbReference>
<feature type="region of interest" description="Disordered" evidence="13">
    <location>
        <begin position="46"/>
        <end position="374"/>
    </location>
</feature>
<evidence type="ECO:0000259" key="14">
    <source>
        <dbReference type="PROSITE" id="PS51722"/>
    </source>
</evidence>
<dbReference type="Gene3D" id="3.40.50.300">
    <property type="entry name" value="P-loop containing nucleotide triphosphate hydrolases"/>
    <property type="match status" value="1"/>
</dbReference>
<feature type="region of interest" description="G-domain" evidence="10">
    <location>
        <begin position="474"/>
        <end position="622"/>
    </location>
</feature>
<dbReference type="SUPFAM" id="SSF52540">
    <property type="entry name" value="P-loop containing nucleoside triphosphate hydrolases"/>
    <property type="match status" value="1"/>
</dbReference>
<dbReference type="Pfam" id="PF00009">
    <property type="entry name" value="GTP_EFTU"/>
    <property type="match status" value="1"/>
</dbReference>
<feature type="binding site" evidence="10">
    <location>
        <begin position="480"/>
        <end position="487"/>
    </location>
    <ligand>
        <name>GTP</name>
        <dbReference type="ChEBI" id="CHEBI:37565"/>
    </ligand>
</feature>
<dbReference type="InterPro" id="IPR000178">
    <property type="entry name" value="TF_IF2_bacterial-like"/>
</dbReference>
<proteinExistence type="inferred from homology"/>
<dbReference type="InterPro" id="IPR044145">
    <property type="entry name" value="IF2_II"/>
</dbReference>
<protein>
    <recommendedName>
        <fullName evidence="3 10">Translation initiation factor IF-2</fullName>
    </recommendedName>
</protein>
<evidence type="ECO:0000256" key="6">
    <source>
        <dbReference type="ARBA" id="ARBA00022741"/>
    </source>
</evidence>
<dbReference type="InterPro" id="IPR004161">
    <property type="entry name" value="EFTu-like_2"/>
</dbReference>
<keyword evidence="6 10" id="KW-0547">Nucleotide-binding</keyword>
<evidence type="ECO:0000256" key="4">
    <source>
        <dbReference type="ARBA" id="ARBA00022490"/>
    </source>
</evidence>
<reference evidence="15 16" key="1">
    <citation type="journal article" date="2016" name="Appl. Environ. Microbiol.">
        <title>Function and Phylogeny of Bacterial Butyryl Coenzyme A:Acetate Transferases and Their Diversity in the Proximal Colon of Swine.</title>
        <authorList>
            <person name="Trachsel J."/>
            <person name="Bayles D.O."/>
            <person name="Looft T."/>
            <person name="Levine U.Y."/>
            <person name="Allen H.K."/>
        </authorList>
    </citation>
    <scope>NUCLEOTIDE SEQUENCE [LARGE SCALE GENOMIC DNA]</scope>
    <source>
        <strain evidence="15 16">68-3-10</strain>
    </source>
</reference>
<dbReference type="InterPro" id="IPR027417">
    <property type="entry name" value="P-loop_NTPase"/>
</dbReference>
<dbReference type="CDD" id="cd03692">
    <property type="entry name" value="mtIF2_IVc"/>
    <property type="match status" value="1"/>
</dbReference>
<keyword evidence="4 10" id="KW-0963">Cytoplasm</keyword>
<dbReference type="InterPro" id="IPR000795">
    <property type="entry name" value="T_Tr_GTP-bd_dom"/>
</dbReference>
<evidence type="ECO:0000256" key="2">
    <source>
        <dbReference type="ARBA" id="ARBA00007733"/>
    </source>
</evidence>
<dbReference type="GO" id="GO:0005829">
    <property type="term" value="C:cytosol"/>
    <property type="evidence" value="ECO:0007669"/>
    <property type="project" value="TreeGrafter"/>
</dbReference>
<dbReference type="InterPro" id="IPR006847">
    <property type="entry name" value="IF2_N"/>
</dbReference>
<dbReference type="STRING" id="1261640.BHK98_00520"/>
<gene>
    <name evidence="10" type="primary">infB</name>
    <name evidence="15" type="ORF">BHK98_00520</name>
</gene>
<dbReference type="FunFam" id="3.40.50.10050:FF:000001">
    <property type="entry name" value="Translation initiation factor IF-2"/>
    <property type="match status" value="1"/>
</dbReference>
<evidence type="ECO:0000256" key="9">
    <source>
        <dbReference type="ARBA" id="ARBA00025162"/>
    </source>
</evidence>
<dbReference type="InterPro" id="IPR023115">
    <property type="entry name" value="TIF_IF2_dom3"/>
</dbReference>
<dbReference type="EMBL" id="MJIE01000001">
    <property type="protein sequence ID" value="OLR54707.1"/>
    <property type="molecule type" value="Genomic_DNA"/>
</dbReference>
<dbReference type="PANTHER" id="PTHR43381:SF5">
    <property type="entry name" value="TR-TYPE G DOMAIN-CONTAINING PROTEIN"/>
    <property type="match status" value="1"/>
</dbReference>
<comment type="similarity">
    <text evidence="2 10 11">Belongs to the TRAFAC class translation factor GTPase superfamily. Classic translation factor GTPase family. IF-2 subfamily.</text>
</comment>
<evidence type="ECO:0000256" key="11">
    <source>
        <dbReference type="RuleBase" id="RU000644"/>
    </source>
</evidence>
<dbReference type="FunFam" id="3.40.50.300:FF:000019">
    <property type="entry name" value="Translation initiation factor IF-2"/>
    <property type="match status" value="1"/>
</dbReference>
<organism evidence="15 16">
    <name type="scientific">Hornefia porci</name>
    <dbReference type="NCBI Taxonomy" id="2652292"/>
    <lineage>
        <taxon>Bacteria</taxon>
        <taxon>Bacillati</taxon>
        <taxon>Bacillota</taxon>
        <taxon>Clostridia</taxon>
        <taxon>Peptostreptococcales</taxon>
        <taxon>Anaerovoracaceae</taxon>
        <taxon>Hornefia</taxon>
    </lineage>
</organism>
<dbReference type="HAMAP" id="MF_00100_B">
    <property type="entry name" value="IF_2_B"/>
    <property type="match status" value="1"/>
</dbReference>
<feature type="compositionally biased region" description="Basic and acidic residues" evidence="13">
    <location>
        <begin position="113"/>
        <end position="152"/>
    </location>
</feature>
<dbReference type="PROSITE" id="PS01176">
    <property type="entry name" value="IF2"/>
    <property type="match status" value="1"/>
</dbReference>
<dbReference type="Pfam" id="PF03144">
    <property type="entry name" value="GTP_EFTU_D2"/>
    <property type="match status" value="1"/>
</dbReference>
<dbReference type="Pfam" id="PF11987">
    <property type="entry name" value="IF-2"/>
    <property type="match status" value="1"/>
</dbReference>
<dbReference type="CDD" id="cd01887">
    <property type="entry name" value="IF2_eIF5B"/>
    <property type="match status" value="1"/>
</dbReference>
<dbReference type="NCBIfam" id="TIGR00231">
    <property type="entry name" value="small_GTP"/>
    <property type="match status" value="1"/>
</dbReference>
<dbReference type="Gene3D" id="1.10.10.2480">
    <property type="match status" value="1"/>
</dbReference>
<dbReference type="CDD" id="cd03702">
    <property type="entry name" value="IF2_mtIF2_II"/>
    <property type="match status" value="1"/>
</dbReference>
<dbReference type="InterPro" id="IPR053905">
    <property type="entry name" value="EF-G-like_DII"/>
</dbReference>
<dbReference type="GO" id="GO:0003924">
    <property type="term" value="F:GTPase activity"/>
    <property type="evidence" value="ECO:0007669"/>
    <property type="project" value="UniProtKB-UniRule"/>
</dbReference>
<evidence type="ECO:0000313" key="16">
    <source>
        <dbReference type="Proteomes" id="UP000187404"/>
    </source>
</evidence>
<keyword evidence="5 10" id="KW-0396">Initiation factor</keyword>
<dbReference type="InterPro" id="IPR009000">
    <property type="entry name" value="Transl_B-barrel_sf"/>
</dbReference>
<comment type="caution">
    <text evidence="15">The sequence shown here is derived from an EMBL/GenBank/DDBJ whole genome shotgun (WGS) entry which is preliminary data.</text>
</comment>
<dbReference type="RefSeq" id="WP_075711727.1">
    <property type="nucleotide sequence ID" value="NZ_MJIE01000001.1"/>
</dbReference>
<evidence type="ECO:0000256" key="5">
    <source>
        <dbReference type="ARBA" id="ARBA00022540"/>
    </source>
</evidence>
<evidence type="ECO:0000256" key="8">
    <source>
        <dbReference type="ARBA" id="ARBA00023134"/>
    </source>
</evidence>
<evidence type="ECO:0000256" key="7">
    <source>
        <dbReference type="ARBA" id="ARBA00022917"/>
    </source>
</evidence>
<evidence type="ECO:0000256" key="12">
    <source>
        <dbReference type="RuleBase" id="RU000645"/>
    </source>
</evidence>
<dbReference type="SUPFAM" id="SSF50447">
    <property type="entry name" value="Translation proteins"/>
    <property type="match status" value="2"/>
</dbReference>
<sequence>MTKKVFELAREMGVSSKDLIGKAESLGIDVKNHMSALSDADIDKIKSGAGKPAAKSTSGGRKVPVGRPIVDEEFLANKKKPPVGKPLVNEEMLARREKAKAEGKTDTAPVKPAAKEPSAEKHSADTKETPSMKKAPEKEPEKKSVKKPEQEKQAAAAKNPAEKPATAKPAAEKRAPAKKEADKPAQEKKAAEQPEGKDAKGTKETKVPAETKEVKKEHVVKTVESERASMPHIKIISRAKDQKKAEAAKKSADGRKSDDGRRSSDRSGRRTGNDRKNDRRTKKNGGDERGNRRRSGAEGGENRDSRGGNRPQRNSGGGNRSAAPAAGTGDSRSGKGRRDDRRSHVRRDDRNKFSKFEKKSLEKKERKKYTKPKQEAVEEVIEETLPEGTIRVNVPITVAGFCEQAEVSTSRVIMTLMKLGIMANINQNIDEDTLMVLADDLGISVVVGQVEEEEKEEGIEDFKDREKDLKPRPPIITVMGHVDHGKTSLLDAIRKTNVTSTESGGITQAIGASEVSINGQKIVFLDTPGHEAFTAMRARGAHVTDIAVLVVAADDSVKPQTIESISHAKAAGVPIIVAINKMDKPGANPDLVKKDLADHGVLVEDWGGDVISVPVSAKTGEGITNLLEMILLQAEVLELKANPNRLAMGSVIEARLDRSKGPVASLLVLNGTLQAGQSIVAGTCSGRIRLMVNDKGEAIKKAGPATAVEILGLTDVPQAGDEFNAVRDDKVAREIAARRQEKLREEVLAKNSSMTLDKLFSQIQEGDVKELNLIIKGDVQGSVGALNSSLEKLNNENVKVNVVHSGVGTVSESDIMLAETSGAVIIGFNVRPSTAVTTMADQKGVEIRLYRVIYDVINDVEAAMKGMLDPEYREEVLGKAEIRDTFKVPGVGVVAGAYITEGKVVRNEDIRLVRDGIVIHEGRISSLKRFKDDAREVAQGYECGIGIEDYNDVKIGDVIECFTMVEIER</sequence>